<comment type="caution">
    <text evidence="1">The sequence shown here is derived from an EMBL/GenBank/DDBJ whole genome shotgun (WGS) entry which is preliminary data.</text>
</comment>
<accession>A0AAN6Y0W4</accession>
<proteinExistence type="predicted"/>
<evidence type="ECO:0000313" key="2">
    <source>
        <dbReference type="Proteomes" id="UP001301769"/>
    </source>
</evidence>
<dbReference type="AlphaFoldDB" id="A0AAN6Y0W4"/>
<dbReference type="EMBL" id="MU858172">
    <property type="protein sequence ID" value="KAK4210544.1"/>
    <property type="molecule type" value="Genomic_DNA"/>
</dbReference>
<dbReference type="Pfam" id="PF12520">
    <property type="entry name" value="DUF3723"/>
    <property type="match status" value="1"/>
</dbReference>
<dbReference type="InterPro" id="IPR022198">
    <property type="entry name" value="DUF3723"/>
</dbReference>
<reference evidence="1" key="2">
    <citation type="submission" date="2023-05" db="EMBL/GenBank/DDBJ databases">
        <authorList>
            <consortium name="Lawrence Berkeley National Laboratory"/>
            <person name="Steindorff A."/>
            <person name="Hensen N."/>
            <person name="Bonometti L."/>
            <person name="Westerberg I."/>
            <person name="Brannstrom I.O."/>
            <person name="Guillou S."/>
            <person name="Cros-Aarteil S."/>
            <person name="Calhoun S."/>
            <person name="Haridas S."/>
            <person name="Kuo A."/>
            <person name="Mondo S."/>
            <person name="Pangilinan J."/>
            <person name="Riley R."/>
            <person name="Labutti K."/>
            <person name="Andreopoulos B."/>
            <person name="Lipzen A."/>
            <person name="Chen C."/>
            <person name="Yanf M."/>
            <person name="Daum C."/>
            <person name="Ng V."/>
            <person name="Clum A."/>
            <person name="Ohm R."/>
            <person name="Martin F."/>
            <person name="Silar P."/>
            <person name="Natvig D."/>
            <person name="Lalanne C."/>
            <person name="Gautier V."/>
            <person name="Ament-Velasquez S.L."/>
            <person name="Kruys A."/>
            <person name="Hutchinson M.I."/>
            <person name="Powell A.J."/>
            <person name="Barry K."/>
            <person name="Miller A.N."/>
            <person name="Grigoriev I.V."/>
            <person name="Debuchy R."/>
            <person name="Gladieux P."/>
            <person name="Thoren M.H."/>
            <person name="Johannesson H."/>
        </authorList>
    </citation>
    <scope>NUCLEOTIDE SEQUENCE</scope>
    <source>
        <strain evidence="1">PSN293</strain>
    </source>
</reference>
<reference evidence="1" key="1">
    <citation type="journal article" date="2023" name="Mol. Phylogenet. Evol.">
        <title>Genome-scale phylogeny and comparative genomics of the fungal order Sordariales.</title>
        <authorList>
            <person name="Hensen N."/>
            <person name="Bonometti L."/>
            <person name="Westerberg I."/>
            <person name="Brannstrom I.O."/>
            <person name="Guillou S."/>
            <person name="Cros-Aarteil S."/>
            <person name="Calhoun S."/>
            <person name="Haridas S."/>
            <person name="Kuo A."/>
            <person name="Mondo S."/>
            <person name="Pangilinan J."/>
            <person name="Riley R."/>
            <person name="LaButti K."/>
            <person name="Andreopoulos B."/>
            <person name="Lipzen A."/>
            <person name="Chen C."/>
            <person name="Yan M."/>
            <person name="Daum C."/>
            <person name="Ng V."/>
            <person name="Clum A."/>
            <person name="Steindorff A."/>
            <person name="Ohm R.A."/>
            <person name="Martin F."/>
            <person name="Silar P."/>
            <person name="Natvig D.O."/>
            <person name="Lalanne C."/>
            <person name="Gautier V."/>
            <person name="Ament-Velasquez S.L."/>
            <person name="Kruys A."/>
            <person name="Hutchinson M.I."/>
            <person name="Powell A.J."/>
            <person name="Barry K."/>
            <person name="Miller A.N."/>
            <person name="Grigoriev I.V."/>
            <person name="Debuchy R."/>
            <person name="Gladieux P."/>
            <person name="Hiltunen Thoren M."/>
            <person name="Johannesson H."/>
        </authorList>
    </citation>
    <scope>NUCLEOTIDE SEQUENCE</scope>
    <source>
        <strain evidence="1">PSN293</strain>
    </source>
</reference>
<dbReference type="Proteomes" id="UP001301769">
    <property type="component" value="Unassembled WGS sequence"/>
</dbReference>
<name>A0AAN6Y0W4_9PEZI</name>
<sequence>MSLGVVRVPLDSLEFPHRRQISFKVREKLRRVFKNLATADVCIPCTVEEAEFGQILAQLGLSAAQLRRTRGKGQKDLPLLTEIRLSCLYGEHLVAAAKGRKETSLIVHL</sequence>
<gene>
    <name evidence="1" type="ORF">QBC37DRAFT_376954</name>
</gene>
<organism evidence="1 2">
    <name type="scientific">Rhypophila decipiens</name>
    <dbReference type="NCBI Taxonomy" id="261697"/>
    <lineage>
        <taxon>Eukaryota</taxon>
        <taxon>Fungi</taxon>
        <taxon>Dikarya</taxon>
        <taxon>Ascomycota</taxon>
        <taxon>Pezizomycotina</taxon>
        <taxon>Sordariomycetes</taxon>
        <taxon>Sordariomycetidae</taxon>
        <taxon>Sordariales</taxon>
        <taxon>Naviculisporaceae</taxon>
        <taxon>Rhypophila</taxon>
    </lineage>
</organism>
<evidence type="ECO:0000313" key="1">
    <source>
        <dbReference type="EMBL" id="KAK4210544.1"/>
    </source>
</evidence>
<keyword evidence="2" id="KW-1185">Reference proteome</keyword>
<protein>
    <submittedName>
        <fullName evidence="1">Uncharacterized protein</fullName>
    </submittedName>
</protein>